<dbReference type="Gene3D" id="3.40.225.10">
    <property type="entry name" value="Class II aldolase/adducin N-terminal domain"/>
    <property type="match status" value="1"/>
</dbReference>
<dbReference type="Pfam" id="PF00596">
    <property type="entry name" value="Aldolase_II"/>
    <property type="match status" value="1"/>
</dbReference>
<dbReference type="PANTHER" id="PTHR10672:SF25">
    <property type="entry name" value="MEIOTICALLY UP-REGULATED GENE 14 PROTEIN"/>
    <property type="match status" value="1"/>
</dbReference>
<reference evidence="2" key="2">
    <citation type="journal article" date="2023" name="IMA Fungus">
        <title>Comparative genomic study of the Penicillium genus elucidates a diverse pangenome and 15 lateral gene transfer events.</title>
        <authorList>
            <person name="Petersen C."/>
            <person name="Sorensen T."/>
            <person name="Nielsen M.R."/>
            <person name="Sondergaard T.E."/>
            <person name="Sorensen J.L."/>
            <person name="Fitzpatrick D.A."/>
            <person name="Frisvad J.C."/>
            <person name="Nielsen K.L."/>
        </authorList>
    </citation>
    <scope>NUCLEOTIDE SEQUENCE</scope>
    <source>
        <strain evidence="2">IBT 16125</strain>
    </source>
</reference>
<reference evidence="2" key="1">
    <citation type="submission" date="2022-12" db="EMBL/GenBank/DDBJ databases">
        <authorList>
            <person name="Petersen C."/>
        </authorList>
    </citation>
    <scope>NUCLEOTIDE SEQUENCE</scope>
    <source>
        <strain evidence="2">IBT 16125</strain>
    </source>
</reference>
<dbReference type="SMART" id="SM01007">
    <property type="entry name" value="Aldolase_II"/>
    <property type="match status" value="1"/>
</dbReference>
<dbReference type="AlphaFoldDB" id="A0AAD6G0H5"/>
<keyword evidence="3" id="KW-1185">Reference proteome</keyword>
<dbReference type="NCBIfam" id="NF004855">
    <property type="entry name" value="PRK06208.1"/>
    <property type="match status" value="1"/>
</dbReference>
<protein>
    <recommendedName>
        <fullName evidence="1">Class II aldolase/adducin N-terminal domain-containing protein</fullName>
    </recommendedName>
</protein>
<feature type="domain" description="Class II aldolase/adducin N-terminal" evidence="1">
    <location>
        <begin position="48"/>
        <end position="233"/>
    </location>
</feature>
<comment type="caution">
    <text evidence="2">The sequence shown here is derived from an EMBL/GenBank/DDBJ whole genome shotgun (WGS) entry which is preliminary data.</text>
</comment>
<dbReference type="GeneID" id="81601644"/>
<dbReference type="Proteomes" id="UP001213681">
    <property type="component" value="Unassembled WGS sequence"/>
</dbReference>
<dbReference type="InterPro" id="IPR036409">
    <property type="entry name" value="Aldolase_II/adducin_N_sf"/>
</dbReference>
<accession>A0AAD6G0H5</accession>
<dbReference type="PANTHER" id="PTHR10672">
    <property type="entry name" value="ADDUCIN"/>
    <property type="match status" value="1"/>
</dbReference>
<dbReference type="GO" id="GO:0051015">
    <property type="term" value="F:actin filament binding"/>
    <property type="evidence" value="ECO:0007669"/>
    <property type="project" value="TreeGrafter"/>
</dbReference>
<dbReference type="RefSeq" id="XP_056764227.1">
    <property type="nucleotide sequence ID" value="XM_056911401.1"/>
</dbReference>
<sequence>MTLVTAELETATQTSALNTTKNEDGQVKRLHHIPRPTTKEAERTWLLQQMAAAFRIFAKLGFADGSSGHISLRGAVDPIEINTFWINPYAVHFALLKVSDMVRVDEKGNRVDGGYKPVNAAGFMIHSAIHKRRPDIHAACHMHSPYGRAWSTFGKGIDMLNQDSCMFYDDLSVYPAFGGVVFAQEEGERIADYLGPKNKNLIMQNHGLLTAGGTVAEAAAFFIALERACQTQLLVEAAIAPGTVGHSMGELKKALIDDETVRYTKDGTGSPEAMYMQFEPEFQLLLKETNGEFLL</sequence>
<evidence type="ECO:0000313" key="2">
    <source>
        <dbReference type="EMBL" id="KAJ5444147.1"/>
    </source>
</evidence>
<dbReference type="InterPro" id="IPR051017">
    <property type="entry name" value="Aldolase-II_Adducin_sf"/>
</dbReference>
<evidence type="ECO:0000259" key="1">
    <source>
        <dbReference type="SMART" id="SM01007"/>
    </source>
</evidence>
<dbReference type="SUPFAM" id="SSF53639">
    <property type="entry name" value="AraD/HMP-PK domain-like"/>
    <property type="match status" value="1"/>
</dbReference>
<name>A0AAD6G0H5_9EURO</name>
<dbReference type="InterPro" id="IPR001303">
    <property type="entry name" value="Aldolase_II/adducin_N"/>
</dbReference>
<proteinExistence type="predicted"/>
<evidence type="ECO:0000313" key="3">
    <source>
        <dbReference type="Proteomes" id="UP001213681"/>
    </source>
</evidence>
<dbReference type="EMBL" id="JAPVEA010000007">
    <property type="protein sequence ID" value="KAJ5444147.1"/>
    <property type="molecule type" value="Genomic_DNA"/>
</dbReference>
<organism evidence="2 3">
    <name type="scientific">Penicillium daleae</name>
    <dbReference type="NCBI Taxonomy" id="63821"/>
    <lineage>
        <taxon>Eukaryota</taxon>
        <taxon>Fungi</taxon>
        <taxon>Dikarya</taxon>
        <taxon>Ascomycota</taxon>
        <taxon>Pezizomycotina</taxon>
        <taxon>Eurotiomycetes</taxon>
        <taxon>Eurotiomycetidae</taxon>
        <taxon>Eurotiales</taxon>
        <taxon>Aspergillaceae</taxon>
        <taxon>Penicillium</taxon>
    </lineage>
</organism>
<dbReference type="GO" id="GO:0005856">
    <property type="term" value="C:cytoskeleton"/>
    <property type="evidence" value="ECO:0007669"/>
    <property type="project" value="TreeGrafter"/>
</dbReference>
<dbReference type="FunFam" id="3.40.225.10:FF:000009">
    <property type="entry name" value="Class II aldolase/adducin N-terminal"/>
    <property type="match status" value="1"/>
</dbReference>
<gene>
    <name evidence="2" type="ORF">N7458_008019</name>
</gene>